<evidence type="ECO:0000313" key="3">
    <source>
        <dbReference type="Proteomes" id="UP000504615"/>
    </source>
</evidence>
<evidence type="ECO:0000256" key="2">
    <source>
        <dbReference type="SAM" id="Phobius"/>
    </source>
</evidence>
<dbReference type="RefSeq" id="XP_011636070.1">
    <property type="nucleotide sequence ID" value="XM_011637768.1"/>
</dbReference>
<keyword evidence="2" id="KW-1133">Transmembrane helix</keyword>
<dbReference type="AlphaFoldDB" id="A0A6I9WB29"/>
<dbReference type="KEGG" id="pbar:105426512"/>
<proteinExistence type="predicted"/>
<dbReference type="PANTHER" id="PTHR13336">
    <property type="entry name" value="OVARIAN CARCINOMA IMMUNOREACTIVE ANTIGEN"/>
    <property type="match status" value="1"/>
</dbReference>
<dbReference type="InterPro" id="IPR040187">
    <property type="entry name" value="OCAD1/2"/>
</dbReference>
<reference evidence="4" key="1">
    <citation type="submission" date="2025-08" db="UniProtKB">
        <authorList>
            <consortium name="RefSeq"/>
        </authorList>
    </citation>
    <scope>IDENTIFICATION</scope>
</reference>
<dbReference type="OrthoDB" id="6513616at2759"/>
<dbReference type="PANTHER" id="PTHR13336:SF3">
    <property type="entry name" value="OCIA DOMAIN-CONTAINING PROTEIN 1"/>
    <property type="match status" value="1"/>
</dbReference>
<evidence type="ECO:0000313" key="4">
    <source>
        <dbReference type="RefSeq" id="XP_011636070.1"/>
    </source>
</evidence>
<dbReference type="GeneID" id="105426512"/>
<sequence>MTTTVTDVQQPNYAQTQRQPTRQQVTLTPEETMVMQACMKRSSVLVPTLLGAAAGYGVIRLSPFRGNTTITAICTMGTGVVSMLLARLAIAEMCLRKVASMPNSNLIERLREAGYDSFASRMQPEGFRPLVVQSEIQSSEESTASQESTGIVFNDYPSMNTYDTYSSLNYDSDLSVSKDTDLSEPMNLQKGVNYDELRRQNRDEFYKKNKQWYTPRTREPPSESYEPKEATEQIPGNTKSSPMQEKTKYGDVWG</sequence>
<evidence type="ECO:0000256" key="1">
    <source>
        <dbReference type="SAM" id="MobiDB-lite"/>
    </source>
</evidence>
<feature type="compositionally biased region" description="Polar residues" evidence="1">
    <location>
        <begin position="234"/>
        <end position="244"/>
    </location>
</feature>
<feature type="compositionally biased region" description="Basic and acidic residues" evidence="1">
    <location>
        <begin position="216"/>
        <end position="231"/>
    </location>
</feature>
<feature type="region of interest" description="Disordered" evidence="1">
    <location>
        <begin position="206"/>
        <end position="254"/>
    </location>
</feature>
<protein>
    <submittedName>
        <fullName evidence="4">OCIA domain-containing protein 1</fullName>
    </submittedName>
</protein>
<dbReference type="GO" id="GO:0005768">
    <property type="term" value="C:endosome"/>
    <property type="evidence" value="ECO:0007669"/>
    <property type="project" value="TreeGrafter"/>
</dbReference>
<feature type="region of interest" description="Disordered" evidence="1">
    <location>
        <begin position="1"/>
        <end position="23"/>
    </location>
</feature>
<feature type="compositionally biased region" description="Basic and acidic residues" evidence="1">
    <location>
        <begin position="245"/>
        <end position="254"/>
    </location>
</feature>
<keyword evidence="2" id="KW-0472">Membrane</keyword>
<feature type="transmembrane region" description="Helical" evidence="2">
    <location>
        <begin position="69"/>
        <end position="90"/>
    </location>
</feature>
<dbReference type="Proteomes" id="UP000504615">
    <property type="component" value="Unplaced"/>
</dbReference>
<keyword evidence="2" id="KW-0812">Transmembrane</keyword>
<feature type="transmembrane region" description="Helical" evidence="2">
    <location>
        <begin position="44"/>
        <end position="63"/>
    </location>
</feature>
<gene>
    <name evidence="4" type="primary">LOC105426512</name>
</gene>
<name>A0A6I9WB29_9HYME</name>
<feature type="compositionally biased region" description="Polar residues" evidence="1">
    <location>
        <begin position="1"/>
        <end position="14"/>
    </location>
</feature>
<organism evidence="3 4">
    <name type="scientific">Pogonomyrmex barbatus</name>
    <name type="common">red harvester ant</name>
    <dbReference type="NCBI Taxonomy" id="144034"/>
    <lineage>
        <taxon>Eukaryota</taxon>
        <taxon>Metazoa</taxon>
        <taxon>Ecdysozoa</taxon>
        <taxon>Arthropoda</taxon>
        <taxon>Hexapoda</taxon>
        <taxon>Insecta</taxon>
        <taxon>Pterygota</taxon>
        <taxon>Neoptera</taxon>
        <taxon>Endopterygota</taxon>
        <taxon>Hymenoptera</taxon>
        <taxon>Apocrita</taxon>
        <taxon>Aculeata</taxon>
        <taxon>Formicoidea</taxon>
        <taxon>Formicidae</taxon>
        <taxon>Myrmicinae</taxon>
        <taxon>Pogonomyrmex</taxon>
    </lineage>
</organism>
<keyword evidence="3" id="KW-1185">Reference proteome</keyword>
<accession>A0A6I9WB29</accession>